<evidence type="ECO:0000313" key="2">
    <source>
        <dbReference type="EMBL" id="HDX33527.1"/>
    </source>
</evidence>
<feature type="transmembrane region" description="Helical" evidence="1">
    <location>
        <begin position="171"/>
        <end position="193"/>
    </location>
</feature>
<organism evidence="2">
    <name type="scientific">Caldilinea aerophila</name>
    <dbReference type="NCBI Taxonomy" id="133453"/>
    <lineage>
        <taxon>Bacteria</taxon>
        <taxon>Bacillati</taxon>
        <taxon>Chloroflexota</taxon>
        <taxon>Caldilineae</taxon>
        <taxon>Caldilineales</taxon>
        <taxon>Caldilineaceae</taxon>
        <taxon>Caldilinea</taxon>
    </lineage>
</organism>
<gene>
    <name evidence="2" type="ORF">ENQ20_18885</name>
</gene>
<feature type="transmembrane region" description="Helical" evidence="1">
    <location>
        <begin position="141"/>
        <end position="164"/>
    </location>
</feature>
<keyword evidence="1" id="KW-0812">Transmembrane</keyword>
<feature type="transmembrane region" description="Helical" evidence="1">
    <location>
        <begin position="53"/>
        <end position="76"/>
    </location>
</feature>
<evidence type="ECO:0008006" key="3">
    <source>
        <dbReference type="Google" id="ProtNLM"/>
    </source>
</evidence>
<sequence length="238" mass="25576">MRPDLLRDSWVIFVKEWREWSAASMMWLVLLTPVVVWGVVAPHLLGHLERGPLMVGVLLAGLPLVLSAILIAESLAGERERRTLETLLASRLSERAILLGKMSAAISLGWMLLLAGAMPVILQQWLVPPPGFESLTPATLLWGLLVVGAPCVVLAVAIGALIALYTPSARFALFLTTAFGSVLVLIAFGAVFWQPTGSGELLIDSLTLIGLAVLTLDVTLTALLLISARRERMIMIGG</sequence>
<comment type="caution">
    <text evidence="2">The sequence shown here is derived from an EMBL/GenBank/DDBJ whole genome shotgun (WGS) entry which is preliminary data.</text>
</comment>
<dbReference type="EMBL" id="DSMG01000194">
    <property type="protein sequence ID" value="HDX33527.1"/>
    <property type="molecule type" value="Genomic_DNA"/>
</dbReference>
<keyword evidence="1" id="KW-0472">Membrane</keyword>
<dbReference type="AlphaFoldDB" id="A0A7C1JVA7"/>
<dbReference type="Pfam" id="PF12679">
    <property type="entry name" value="ABC2_membrane_2"/>
    <property type="match status" value="1"/>
</dbReference>
<proteinExistence type="predicted"/>
<reference evidence="2" key="1">
    <citation type="journal article" date="2020" name="mSystems">
        <title>Genome- and Community-Level Interaction Insights into Carbon Utilization and Element Cycling Functions of Hydrothermarchaeota in Hydrothermal Sediment.</title>
        <authorList>
            <person name="Zhou Z."/>
            <person name="Liu Y."/>
            <person name="Xu W."/>
            <person name="Pan J."/>
            <person name="Luo Z.H."/>
            <person name="Li M."/>
        </authorList>
    </citation>
    <scope>NUCLEOTIDE SEQUENCE [LARGE SCALE GENOMIC DNA]</scope>
    <source>
        <strain evidence="2">SpSt-289</strain>
    </source>
</reference>
<evidence type="ECO:0000256" key="1">
    <source>
        <dbReference type="SAM" id="Phobius"/>
    </source>
</evidence>
<feature type="transmembrane region" description="Helical" evidence="1">
    <location>
        <begin position="20"/>
        <end position="41"/>
    </location>
</feature>
<accession>A0A7C1JVA7</accession>
<protein>
    <recommendedName>
        <fullName evidence="3">ABC transporter permease</fullName>
    </recommendedName>
</protein>
<name>A0A7C1JVA7_9CHLR</name>
<feature type="transmembrane region" description="Helical" evidence="1">
    <location>
        <begin position="97"/>
        <end position="121"/>
    </location>
</feature>
<feature type="transmembrane region" description="Helical" evidence="1">
    <location>
        <begin position="205"/>
        <end position="226"/>
    </location>
</feature>
<keyword evidence="1" id="KW-1133">Transmembrane helix</keyword>